<keyword evidence="1" id="KW-0732">Signal</keyword>
<feature type="chain" id="PRO_5038734391" evidence="1">
    <location>
        <begin position="21"/>
        <end position="266"/>
    </location>
</feature>
<dbReference type="PANTHER" id="PTHR40446">
    <property type="entry name" value="N-ACETYLGLUCOSAMINE-1-PHOSPHODIESTER ALPHA-N-ACETYLGLUCOSAMINIDASE"/>
    <property type="match status" value="1"/>
</dbReference>
<keyword evidence="3" id="KW-0326">Glycosidase</keyword>
<sequence length="266" mass="30251">MKKIFLIILSLFILPNYAFAKDNIDISYDNGIYHIILSGEKIKKKIKVYASPGLKTNSEIHRELGAKLTVNAGYFDPENQKSISYVIMDSQTYEDPMLNENLLANAFLRKNLSKILNRTEFRVVECDNNNWKYEMVPHNSPVDFACDVKYAVQGGPLILPQLRLEEELFLVKDGDKVIRESCSVLHKVARTILGLKNGELHILIITDEHPMDMYEVQELCKKLGFERAMALDGGSSTSMNYKDKYSIISTKGDGAGRQLKSFILVY</sequence>
<feature type="domain" description="Phosphodiester glycosidase" evidence="2">
    <location>
        <begin position="65"/>
        <end position="266"/>
    </location>
</feature>
<dbReference type="GO" id="GO:0016798">
    <property type="term" value="F:hydrolase activity, acting on glycosyl bonds"/>
    <property type="evidence" value="ECO:0007669"/>
    <property type="project" value="UniProtKB-KW"/>
</dbReference>
<evidence type="ECO:0000313" key="3">
    <source>
        <dbReference type="EMBL" id="HIS36665.1"/>
    </source>
</evidence>
<gene>
    <name evidence="3" type="ORF">IAC10_08565</name>
</gene>
<reference evidence="3" key="1">
    <citation type="submission" date="2020-10" db="EMBL/GenBank/DDBJ databases">
        <authorList>
            <person name="Gilroy R."/>
        </authorList>
    </citation>
    <scope>NUCLEOTIDE SEQUENCE</scope>
    <source>
        <strain evidence="3">6276</strain>
    </source>
</reference>
<dbReference type="AlphaFoldDB" id="A0A9D1JNX2"/>
<dbReference type="EMBL" id="DVIU01000167">
    <property type="protein sequence ID" value="HIS36665.1"/>
    <property type="molecule type" value="Genomic_DNA"/>
</dbReference>
<feature type="signal peptide" evidence="1">
    <location>
        <begin position="1"/>
        <end position="20"/>
    </location>
</feature>
<protein>
    <submittedName>
        <fullName evidence="3">Phosphodiester glycosidase family protein</fullName>
    </submittedName>
</protein>
<name>A0A9D1JNX2_9BACT</name>
<dbReference type="PANTHER" id="PTHR40446:SF2">
    <property type="entry name" value="N-ACETYLGLUCOSAMINE-1-PHOSPHODIESTER ALPHA-N-ACETYLGLUCOSAMINIDASE"/>
    <property type="match status" value="1"/>
</dbReference>
<keyword evidence="3" id="KW-0378">Hydrolase</keyword>
<accession>A0A9D1JNX2</accession>
<evidence type="ECO:0000256" key="1">
    <source>
        <dbReference type="SAM" id="SignalP"/>
    </source>
</evidence>
<reference evidence="3" key="2">
    <citation type="journal article" date="2021" name="PeerJ">
        <title>Extensive microbial diversity within the chicken gut microbiome revealed by metagenomics and culture.</title>
        <authorList>
            <person name="Gilroy R."/>
            <person name="Ravi A."/>
            <person name="Getino M."/>
            <person name="Pursley I."/>
            <person name="Horton D.L."/>
            <person name="Alikhan N.F."/>
            <person name="Baker D."/>
            <person name="Gharbi K."/>
            <person name="Hall N."/>
            <person name="Watson M."/>
            <person name="Adriaenssens E.M."/>
            <person name="Foster-Nyarko E."/>
            <person name="Jarju S."/>
            <person name="Secka A."/>
            <person name="Antonio M."/>
            <person name="Oren A."/>
            <person name="Chaudhuri R.R."/>
            <person name="La Ragione R."/>
            <person name="Hildebrand F."/>
            <person name="Pallen M.J."/>
        </authorList>
    </citation>
    <scope>NUCLEOTIDE SEQUENCE</scope>
    <source>
        <strain evidence="3">6276</strain>
    </source>
</reference>
<organism evidence="3 4">
    <name type="scientific">Candidatus Scatousia excrementigallinarum</name>
    <dbReference type="NCBI Taxonomy" id="2840935"/>
    <lineage>
        <taxon>Bacteria</taxon>
        <taxon>Candidatus Scatousia</taxon>
    </lineage>
</organism>
<dbReference type="InterPro" id="IPR018711">
    <property type="entry name" value="NAGPA"/>
</dbReference>
<dbReference type="Proteomes" id="UP000823928">
    <property type="component" value="Unassembled WGS sequence"/>
</dbReference>
<evidence type="ECO:0000259" key="2">
    <source>
        <dbReference type="Pfam" id="PF09992"/>
    </source>
</evidence>
<evidence type="ECO:0000313" key="4">
    <source>
        <dbReference type="Proteomes" id="UP000823928"/>
    </source>
</evidence>
<dbReference type="Pfam" id="PF09992">
    <property type="entry name" value="NAGPA"/>
    <property type="match status" value="1"/>
</dbReference>
<comment type="caution">
    <text evidence="3">The sequence shown here is derived from an EMBL/GenBank/DDBJ whole genome shotgun (WGS) entry which is preliminary data.</text>
</comment>
<proteinExistence type="predicted"/>